<dbReference type="InterPro" id="IPR001727">
    <property type="entry name" value="GDT1-like"/>
</dbReference>
<feature type="transmembrane region" description="Helical" evidence="6">
    <location>
        <begin position="20"/>
        <end position="38"/>
    </location>
</feature>
<proteinExistence type="inferred from homology"/>
<name>A0A7S1LVQ9_ALECA</name>
<dbReference type="Pfam" id="PF01169">
    <property type="entry name" value="GDT1"/>
    <property type="match status" value="1"/>
</dbReference>
<protein>
    <recommendedName>
        <fullName evidence="6">GDT1 family protein</fullName>
    </recommendedName>
</protein>
<evidence type="ECO:0000256" key="1">
    <source>
        <dbReference type="ARBA" id="ARBA00004141"/>
    </source>
</evidence>
<sequence>MTVLSACIGLVLPALLPRKYTHWAAVGLFVYFGAKLLYEAAEMVRKGEGAGPSEELEEVEQSLKDQRPKSKLGSATALQALTLTFLAEWGDRSQIATIALAAAKEPLGVTLGGIVGHGCCTSIAVLGGRVLASRISERLVLGMGGSLFMVFAIHGAIAGSDD</sequence>
<dbReference type="GO" id="GO:0032468">
    <property type="term" value="P:Golgi calcium ion homeostasis"/>
    <property type="evidence" value="ECO:0007669"/>
    <property type="project" value="TreeGrafter"/>
</dbReference>
<feature type="region of interest" description="Disordered" evidence="7">
    <location>
        <begin position="49"/>
        <end position="68"/>
    </location>
</feature>
<accession>A0A7S1LVQ9</accession>
<evidence type="ECO:0000256" key="5">
    <source>
        <dbReference type="ARBA" id="ARBA00023136"/>
    </source>
</evidence>
<dbReference type="GO" id="GO:0005384">
    <property type="term" value="F:manganese ion transmembrane transporter activity"/>
    <property type="evidence" value="ECO:0007669"/>
    <property type="project" value="TreeGrafter"/>
</dbReference>
<comment type="subcellular location">
    <subcellularLocation>
        <location evidence="1 6">Membrane</location>
        <topology evidence="1 6">Multi-pass membrane protein</topology>
    </subcellularLocation>
</comment>
<evidence type="ECO:0000256" key="4">
    <source>
        <dbReference type="ARBA" id="ARBA00022989"/>
    </source>
</evidence>
<keyword evidence="4 6" id="KW-1133">Transmembrane helix</keyword>
<dbReference type="GO" id="GO:0032472">
    <property type="term" value="P:Golgi calcium ion transport"/>
    <property type="evidence" value="ECO:0007669"/>
    <property type="project" value="TreeGrafter"/>
</dbReference>
<organism evidence="8">
    <name type="scientific">Alexandrium catenella</name>
    <name type="common">Red tide dinoflagellate</name>
    <name type="synonym">Gonyaulax catenella</name>
    <dbReference type="NCBI Taxonomy" id="2925"/>
    <lineage>
        <taxon>Eukaryota</taxon>
        <taxon>Sar</taxon>
        <taxon>Alveolata</taxon>
        <taxon>Dinophyceae</taxon>
        <taxon>Gonyaulacales</taxon>
        <taxon>Pyrocystaceae</taxon>
        <taxon>Alexandrium</taxon>
    </lineage>
</organism>
<dbReference type="GO" id="GO:0016020">
    <property type="term" value="C:membrane"/>
    <property type="evidence" value="ECO:0007669"/>
    <property type="project" value="UniProtKB-SubCell"/>
</dbReference>
<evidence type="ECO:0000256" key="7">
    <source>
        <dbReference type="SAM" id="MobiDB-lite"/>
    </source>
</evidence>
<comment type="caution">
    <text evidence="6">Lacks conserved residue(s) required for the propagation of feature annotation.</text>
</comment>
<evidence type="ECO:0000256" key="6">
    <source>
        <dbReference type="RuleBase" id="RU365102"/>
    </source>
</evidence>
<keyword evidence="3 6" id="KW-0812">Transmembrane</keyword>
<dbReference type="EMBL" id="HBGE01023750">
    <property type="protein sequence ID" value="CAD9114933.1"/>
    <property type="molecule type" value="Transcribed_RNA"/>
</dbReference>
<evidence type="ECO:0000256" key="2">
    <source>
        <dbReference type="ARBA" id="ARBA00009190"/>
    </source>
</evidence>
<feature type="transmembrane region" description="Helical" evidence="6">
    <location>
        <begin position="139"/>
        <end position="157"/>
    </location>
</feature>
<reference evidence="8" key="1">
    <citation type="submission" date="2021-01" db="EMBL/GenBank/DDBJ databases">
        <authorList>
            <person name="Corre E."/>
            <person name="Pelletier E."/>
            <person name="Niang G."/>
            <person name="Scheremetjew M."/>
            <person name="Finn R."/>
            <person name="Kale V."/>
            <person name="Holt S."/>
            <person name="Cochrane G."/>
            <person name="Meng A."/>
            <person name="Brown T."/>
            <person name="Cohen L."/>
        </authorList>
    </citation>
    <scope>NUCLEOTIDE SEQUENCE</scope>
    <source>
        <strain evidence="8">OF101</strain>
    </source>
</reference>
<dbReference type="GO" id="GO:0015085">
    <property type="term" value="F:calcium ion transmembrane transporter activity"/>
    <property type="evidence" value="ECO:0007669"/>
    <property type="project" value="TreeGrafter"/>
</dbReference>
<evidence type="ECO:0000313" key="8">
    <source>
        <dbReference type="EMBL" id="CAD9114933.1"/>
    </source>
</evidence>
<dbReference type="PANTHER" id="PTHR12608">
    <property type="entry name" value="TRANSMEMBRANE PROTEIN HTP-1 RELATED"/>
    <property type="match status" value="1"/>
</dbReference>
<dbReference type="GO" id="GO:0005794">
    <property type="term" value="C:Golgi apparatus"/>
    <property type="evidence" value="ECO:0007669"/>
    <property type="project" value="TreeGrafter"/>
</dbReference>
<comment type="similarity">
    <text evidence="2 6">Belongs to the GDT1 family.</text>
</comment>
<gene>
    <name evidence="8" type="ORF">ACAT0790_LOCUS14354</name>
</gene>
<dbReference type="PANTHER" id="PTHR12608:SF1">
    <property type="entry name" value="TRANSMEMBRANE PROTEIN 165"/>
    <property type="match status" value="1"/>
</dbReference>
<dbReference type="AlphaFoldDB" id="A0A7S1LVQ9"/>
<evidence type="ECO:0000256" key="3">
    <source>
        <dbReference type="ARBA" id="ARBA00022692"/>
    </source>
</evidence>
<keyword evidence="5 6" id="KW-0472">Membrane</keyword>